<dbReference type="EMBL" id="JBIAZM010000002">
    <property type="protein sequence ID" value="MFF5198882.1"/>
    <property type="molecule type" value="Genomic_DNA"/>
</dbReference>
<reference evidence="1 2" key="1">
    <citation type="submission" date="2024-10" db="EMBL/GenBank/DDBJ databases">
        <title>The Natural Products Discovery Center: Release of the First 8490 Sequenced Strains for Exploring Actinobacteria Biosynthetic Diversity.</title>
        <authorList>
            <person name="Kalkreuter E."/>
            <person name="Kautsar S.A."/>
            <person name="Yang D."/>
            <person name="Bader C.D."/>
            <person name="Teijaro C.N."/>
            <person name="Fluegel L."/>
            <person name="Davis C.M."/>
            <person name="Simpson J.R."/>
            <person name="Lauterbach L."/>
            <person name="Steele A.D."/>
            <person name="Gui C."/>
            <person name="Meng S."/>
            <person name="Li G."/>
            <person name="Viehrig K."/>
            <person name="Ye F."/>
            <person name="Su P."/>
            <person name="Kiefer A.F."/>
            <person name="Nichols A."/>
            <person name="Cepeda A.J."/>
            <person name="Yan W."/>
            <person name="Fan B."/>
            <person name="Jiang Y."/>
            <person name="Adhikari A."/>
            <person name="Zheng C.-J."/>
            <person name="Schuster L."/>
            <person name="Cowan T.M."/>
            <person name="Smanski M.J."/>
            <person name="Chevrette M.G."/>
            <person name="De Carvalho L.P.S."/>
            <person name="Shen B."/>
        </authorList>
    </citation>
    <scope>NUCLEOTIDE SEQUENCE [LARGE SCALE GENOMIC DNA]</scope>
    <source>
        <strain evidence="1 2">NPDC000140</strain>
    </source>
</reference>
<dbReference type="RefSeq" id="WP_387218097.1">
    <property type="nucleotide sequence ID" value="NZ_JBIAZM010000002.1"/>
</dbReference>
<comment type="caution">
    <text evidence="1">The sequence shown here is derived from an EMBL/GenBank/DDBJ whole genome shotgun (WGS) entry which is preliminary data.</text>
</comment>
<accession>A0ABW6VQW2</accession>
<evidence type="ECO:0000313" key="1">
    <source>
        <dbReference type="EMBL" id="MFF5198882.1"/>
    </source>
</evidence>
<keyword evidence="2" id="KW-1185">Reference proteome</keyword>
<sequence length="176" mass="18475">MLRMLAAGRPAVVLDVGRWEPASPASALLSAVDVLLVVLRPVQDEVRVADVRLNGAAGRPIPSAKGRDLSQGREHVEQLTGLVRDVQLVTVGGDGWPAVEVAGSLGLPLAATVPNDRRGAGILAGRMVPRRGWQSTGWTRLPLLRACRGLALDLDRHASTETSVAPVTEHAGVGGR</sequence>
<organism evidence="1 2">
    <name type="scientific">Micromonospora parva</name>
    <dbReference type="NCBI Taxonomy" id="1464048"/>
    <lineage>
        <taxon>Bacteria</taxon>
        <taxon>Bacillati</taxon>
        <taxon>Actinomycetota</taxon>
        <taxon>Actinomycetes</taxon>
        <taxon>Micromonosporales</taxon>
        <taxon>Micromonosporaceae</taxon>
        <taxon>Micromonospora</taxon>
    </lineage>
</organism>
<evidence type="ECO:0000313" key="2">
    <source>
        <dbReference type="Proteomes" id="UP001602287"/>
    </source>
</evidence>
<gene>
    <name evidence="1" type="ORF">ACFY3B_04660</name>
</gene>
<protein>
    <submittedName>
        <fullName evidence="1">Uncharacterized protein</fullName>
    </submittedName>
</protein>
<name>A0ABW6VQW2_9ACTN</name>
<dbReference type="Proteomes" id="UP001602287">
    <property type="component" value="Unassembled WGS sequence"/>
</dbReference>
<proteinExistence type="predicted"/>